<name>A0ABV6Z0U6_UNCC1</name>
<protein>
    <submittedName>
        <fullName evidence="1">Uncharacterized protein</fullName>
    </submittedName>
</protein>
<dbReference type="InterPro" id="IPR015915">
    <property type="entry name" value="Kelch-typ_b-propeller"/>
</dbReference>
<dbReference type="Pfam" id="PF01344">
    <property type="entry name" value="Kelch_1"/>
    <property type="match status" value="1"/>
</dbReference>
<evidence type="ECO:0000313" key="1">
    <source>
        <dbReference type="EMBL" id="MFC1852071.1"/>
    </source>
</evidence>
<proteinExistence type="predicted"/>
<organism evidence="1 2">
    <name type="scientific">candidate division CSSED10-310 bacterium</name>
    <dbReference type="NCBI Taxonomy" id="2855610"/>
    <lineage>
        <taxon>Bacteria</taxon>
        <taxon>Bacteria division CSSED10-310</taxon>
    </lineage>
</organism>
<dbReference type="InterPro" id="IPR006652">
    <property type="entry name" value="Kelch_1"/>
</dbReference>
<keyword evidence="2" id="KW-1185">Reference proteome</keyword>
<gene>
    <name evidence="1" type="ORF">ACFL27_17900</name>
</gene>
<sequence length="33" mass="3748">MAHNCVVFNNAVWLLAGRRNGSSLNDVWIYAQQ</sequence>
<evidence type="ECO:0000313" key="2">
    <source>
        <dbReference type="Proteomes" id="UP001594351"/>
    </source>
</evidence>
<dbReference type="Proteomes" id="UP001594351">
    <property type="component" value="Unassembled WGS sequence"/>
</dbReference>
<comment type="caution">
    <text evidence="1">The sequence shown here is derived from an EMBL/GenBank/DDBJ whole genome shotgun (WGS) entry which is preliminary data.</text>
</comment>
<accession>A0ABV6Z0U6</accession>
<dbReference type="EMBL" id="JBHPBY010000262">
    <property type="protein sequence ID" value="MFC1852071.1"/>
    <property type="molecule type" value="Genomic_DNA"/>
</dbReference>
<reference evidence="1 2" key="1">
    <citation type="submission" date="2024-09" db="EMBL/GenBank/DDBJ databases">
        <title>Laminarin stimulates single cell rates of sulfate reduction while oxygen inhibits transcriptomic activity in coastal marine sediment.</title>
        <authorList>
            <person name="Lindsay M."/>
            <person name="Orcutt B."/>
            <person name="Emerson D."/>
            <person name="Stepanauskas R."/>
            <person name="D'Angelo T."/>
        </authorList>
    </citation>
    <scope>NUCLEOTIDE SEQUENCE [LARGE SCALE GENOMIC DNA]</scope>
    <source>
        <strain evidence="1">SAG AM-311-K15</strain>
    </source>
</reference>
<dbReference type="SUPFAM" id="SSF117281">
    <property type="entry name" value="Kelch motif"/>
    <property type="match status" value="1"/>
</dbReference>